<dbReference type="GO" id="GO:0016020">
    <property type="term" value="C:membrane"/>
    <property type="evidence" value="ECO:0007669"/>
    <property type="project" value="UniProtKB-SubCell"/>
</dbReference>
<dbReference type="PANTHER" id="PTHR33491">
    <property type="entry name" value="OSJNBA0016N04.9 PROTEIN"/>
    <property type="match status" value="1"/>
</dbReference>
<protein>
    <recommendedName>
        <fullName evidence="4">Wall-associated receptor kinase galacturonan-binding domain-containing protein</fullName>
    </recommendedName>
</protein>
<evidence type="ECO:0000259" key="4">
    <source>
        <dbReference type="Pfam" id="PF13947"/>
    </source>
</evidence>
<gene>
    <name evidence="5" type="primary">ga21394</name>
    <name evidence="5" type="ORF">PR202_ga21394</name>
</gene>
<comment type="caution">
    <text evidence="5">The sequence shown here is derived from an EMBL/GenBank/DDBJ whole genome shotgun (WGS) entry which is preliminary data.</text>
</comment>
<reference evidence="5" key="1">
    <citation type="journal article" date="2018" name="DNA Res.">
        <title>Multiple hybrid de novo genome assembly of finger millet, an orphan allotetraploid crop.</title>
        <authorList>
            <person name="Hatakeyama M."/>
            <person name="Aluri S."/>
            <person name="Balachadran M.T."/>
            <person name="Sivarajan S.R."/>
            <person name="Patrignani A."/>
            <person name="Gruter S."/>
            <person name="Poveda L."/>
            <person name="Shimizu-Inatsugi R."/>
            <person name="Baeten J."/>
            <person name="Francoijs K.J."/>
            <person name="Nataraja K.N."/>
            <person name="Reddy Y.A.N."/>
            <person name="Phadnis S."/>
            <person name="Ravikumar R.L."/>
            <person name="Schlapbach R."/>
            <person name="Sreeman S.M."/>
            <person name="Shimizu K.K."/>
        </authorList>
    </citation>
    <scope>NUCLEOTIDE SEQUENCE</scope>
</reference>
<keyword evidence="2 3" id="KW-0732">Signal</keyword>
<evidence type="ECO:0000256" key="1">
    <source>
        <dbReference type="ARBA" id="ARBA00004167"/>
    </source>
</evidence>
<dbReference type="Pfam" id="PF13947">
    <property type="entry name" value="GUB_WAK_bind"/>
    <property type="match status" value="1"/>
</dbReference>
<keyword evidence="6" id="KW-1185">Reference proteome</keyword>
<name>A0AAV5CZ12_ELECO</name>
<evidence type="ECO:0000313" key="6">
    <source>
        <dbReference type="Proteomes" id="UP001054889"/>
    </source>
</evidence>
<accession>A0AAV5CZ12</accession>
<sequence>MERAGGSRGVVAFVSAVAMLLLLPHGAAPAAVSATRLRRNCTRSCGNVRIPFPFGVEPGCYHAAGFNLTCDRSYRPPRLFLGDGSIHVLEISVSDSTVRINSRRLVYTVGTGASTVHGAWGLGLPAGPFFPVGVKEQRGLGRLRHPGRRPRGRPEQLDRFLHCNLPA</sequence>
<dbReference type="Proteomes" id="UP001054889">
    <property type="component" value="Unassembled WGS sequence"/>
</dbReference>
<feature type="domain" description="Wall-associated receptor kinase galacturonan-binding" evidence="4">
    <location>
        <begin position="41"/>
        <end position="101"/>
    </location>
</feature>
<reference evidence="5" key="2">
    <citation type="submission" date="2021-12" db="EMBL/GenBank/DDBJ databases">
        <title>Resequencing data analysis of finger millet.</title>
        <authorList>
            <person name="Hatakeyama M."/>
            <person name="Aluri S."/>
            <person name="Balachadran M.T."/>
            <person name="Sivarajan S.R."/>
            <person name="Poveda L."/>
            <person name="Shimizu-Inatsugi R."/>
            <person name="Schlapbach R."/>
            <person name="Sreeman S.M."/>
            <person name="Shimizu K.K."/>
        </authorList>
    </citation>
    <scope>NUCLEOTIDE SEQUENCE</scope>
</reference>
<organism evidence="5 6">
    <name type="scientific">Eleusine coracana subsp. coracana</name>
    <dbReference type="NCBI Taxonomy" id="191504"/>
    <lineage>
        <taxon>Eukaryota</taxon>
        <taxon>Viridiplantae</taxon>
        <taxon>Streptophyta</taxon>
        <taxon>Embryophyta</taxon>
        <taxon>Tracheophyta</taxon>
        <taxon>Spermatophyta</taxon>
        <taxon>Magnoliopsida</taxon>
        <taxon>Liliopsida</taxon>
        <taxon>Poales</taxon>
        <taxon>Poaceae</taxon>
        <taxon>PACMAD clade</taxon>
        <taxon>Chloridoideae</taxon>
        <taxon>Cynodonteae</taxon>
        <taxon>Eleusininae</taxon>
        <taxon>Eleusine</taxon>
    </lineage>
</organism>
<feature type="chain" id="PRO_5043652288" description="Wall-associated receptor kinase galacturonan-binding domain-containing protein" evidence="3">
    <location>
        <begin position="30"/>
        <end position="167"/>
    </location>
</feature>
<evidence type="ECO:0000256" key="3">
    <source>
        <dbReference type="SAM" id="SignalP"/>
    </source>
</evidence>
<evidence type="ECO:0000313" key="5">
    <source>
        <dbReference type="EMBL" id="GJN03899.1"/>
    </source>
</evidence>
<feature type="signal peptide" evidence="3">
    <location>
        <begin position="1"/>
        <end position="29"/>
    </location>
</feature>
<dbReference type="EMBL" id="BQKI01000010">
    <property type="protein sequence ID" value="GJN03899.1"/>
    <property type="molecule type" value="Genomic_DNA"/>
</dbReference>
<comment type="subcellular location">
    <subcellularLocation>
        <location evidence="1">Membrane</location>
        <topology evidence="1">Single-pass membrane protein</topology>
    </subcellularLocation>
</comment>
<proteinExistence type="predicted"/>
<dbReference type="AlphaFoldDB" id="A0AAV5CZ12"/>
<dbReference type="GO" id="GO:0030247">
    <property type="term" value="F:polysaccharide binding"/>
    <property type="evidence" value="ECO:0007669"/>
    <property type="project" value="InterPro"/>
</dbReference>
<dbReference type="InterPro" id="IPR025287">
    <property type="entry name" value="WAK_GUB"/>
</dbReference>
<evidence type="ECO:0000256" key="2">
    <source>
        <dbReference type="ARBA" id="ARBA00022729"/>
    </source>
</evidence>